<feature type="non-terminal residue" evidence="1">
    <location>
        <position position="50"/>
    </location>
</feature>
<protein>
    <submittedName>
        <fullName evidence="1">Uncharacterized protein</fullName>
    </submittedName>
</protein>
<dbReference type="EMBL" id="BKCJ011899080">
    <property type="protein sequence ID" value="GFD61685.1"/>
    <property type="molecule type" value="Genomic_DNA"/>
</dbReference>
<accession>A0A699XP46</accession>
<name>A0A699XP46_TANCI</name>
<gene>
    <name evidence="1" type="ORF">Tci_933654</name>
</gene>
<organism evidence="1">
    <name type="scientific">Tanacetum cinerariifolium</name>
    <name type="common">Dalmatian daisy</name>
    <name type="synonym">Chrysanthemum cinerariifolium</name>
    <dbReference type="NCBI Taxonomy" id="118510"/>
    <lineage>
        <taxon>Eukaryota</taxon>
        <taxon>Viridiplantae</taxon>
        <taxon>Streptophyta</taxon>
        <taxon>Embryophyta</taxon>
        <taxon>Tracheophyta</taxon>
        <taxon>Spermatophyta</taxon>
        <taxon>Magnoliopsida</taxon>
        <taxon>eudicotyledons</taxon>
        <taxon>Gunneridae</taxon>
        <taxon>Pentapetalae</taxon>
        <taxon>asterids</taxon>
        <taxon>campanulids</taxon>
        <taxon>Asterales</taxon>
        <taxon>Asteraceae</taxon>
        <taxon>Asteroideae</taxon>
        <taxon>Anthemideae</taxon>
        <taxon>Anthemidinae</taxon>
        <taxon>Tanacetum</taxon>
    </lineage>
</organism>
<evidence type="ECO:0000313" key="1">
    <source>
        <dbReference type="EMBL" id="GFD61685.1"/>
    </source>
</evidence>
<sequence>VEIGIVTCTVGESDVAVILISGEFIGGIGEVSCWIVTDTIDSTSVSAVVF</sequence>
<feature type="non-terminal residue" evidence="1">
    <location>
        <position position="1"/>
    </location>
</feature>
<proteinExistence type="predicted"/>
<reference evidence="1" key="1">
    <citation type="journal article" date="2019" name="Sci. Rep.">
        <title>Draft genome of Tanacetum cinerariifolium, the natural source of mosquito coil.</title>
        <authorList>
            <person name="Yamashiro T."/>
            <person name="Shiraishi A."/>
            <person name="Satake H."/>
            <person name="Nakayama K."/>
        </authorList>
    </citation>
    <scope>NUCLEOTIDE SEQUENCE</scope>
</reference>
<dbReference type="AlphaFoldDB" id="A0A699XP46"/>
<comment type="caution">
    <text evidence="1">The sequence shown here is derived from an EMBL/GenBank/DDBJ whole genome shotgun (WGS) entry which is preliminary data.</text>
</comment>